<organism evidence="2 3">
    <name type="scientific">Plectus sambesii</name>
    <dbReference type="NCBI Taxonomy" id="2011161"/>
    <lineage>
        <taxon>Eukaryota</taxon>
        <taxon>Metazoa</taxon>
        <taxon>Ecdysozoa</taxon>
        <taxon>Nematoda</taxon>
        <taxon>Chromadorea</taxon>
        <taxon>Plectida</taxon>
        <taxon>Plectina</taxon>
        <taxon>Plectoidea</taxon>
        <taxon>Plectidae</taxon>
        <taxon>Plectus</taxon>
    </lineage>
</organism>
<name>A0A914VPF2_9BILA</name>
<dbReference type="Proteomes" id="UP000887566">
    <property type="component" value="Unplaced"/>
</dbReference>
<protein>
    <submittedName>
        <fullName evidence="3">Uncharacterized protein</fullName>
    </submittedName>
</protein>
<accession>A0A914VPF2</accession>
<feature type="compositionally biased region" description="Acidic residues" evidence="1">
    <location>
        <begin position="42"/>
        <end position="56"/>
    </location>
</feature>
<sequence length="89" mass="10437">MAVVARAEYESTRRAYSKFLVYGSPHMSSYRFNQFSVRPEDNNDDNDDDDDDDDDGAEAKYKREISPINFYWQAMMSRMGKHNVAKIQQ</sequence>
<keyword evidence="2" id="KW-1185">Reference proteome</keyword>
<evidence type="ECO:0000313" key="3">
    <source>
        <dbReference type="WBParaSite" id="PSAMB.scaffold2226size25231.g16917.t1"/>
    </source>
</evidence>
<proteinExistence type="predicted"/>
<reference evidence="3" key="1">
    <citation type="submission" date="2022-11" db="UniProtKB">
        <authorList>
            <consortium name="WormBaseParasite"/>
        </authorList>
    </citation>
    <scope>IDENTIFICATION</scope>
</reference>
<evidence type="ECO:0000313" key="2">
    <source>
        <dbReference type="Proteomes" id="UP000887566"/>
    </source>
</evidence>
<evidence type="ECO:0000256" key="1">
    <source>
        <dbReference type="SAM" id="MobiDB-lite"/>
    </source>
</evidence>
<dbReference type="WBParaSite" id="PSAMB.scaffold2226size25231.g16917.t1">
    <property type="protein sequence ID" value="PSAMB.scaffold2226size25231.g16917.t1"/>
    <property type="gene ID" value="PSAMB.scaffold2226size25231.g16917"/>
</dbReference>
<feature type="region of interest" description="Disordered" evidence="1">
    <location>
        <begin position="36"/>
        <end position="59"/>
    </location>
</feature>
<dbReference type="AlphaFoldDB" id="A0A914VPF2"/>